<dbReference type="Proteomes" id="UP001152799">
    <property type="component" value="Chromosome 11"/>
</dbReference>
<feature type="domain" description="CID" evidence="2">
    <location>
        <begin position="1"/>
        <end position="54"/>
    </location>
</feature>
<feature type="compositionally biased region" description="Gly residues" evidence="1">
    <location>
        <begin position="772"/>
        <end position="783"/>
    </location>
</feature>
<dbReference type="PANTHER" id="PTHR45691:SF6">
    <property type="entry name" value="PROTEIN DIAPHANOUS"/>
    <property type="match status" value="1"/>
</dbReference>
<proteinExistence type="predicted"/>
<protein>
    <recommendedName>
        <fullName evidence="2">CID domain-containing protein</fullName>
    </recommendedName>
</protein>
<evidence type="ECO:0000259" key="2">
    <source>
        <dbReference type="PROSITE" id="PS51391"/>
    </source>
</evidence>
<feature type="compositionally biased region" description="Pro residues" evidence="1">
    <location>
        <begin position="554"/>
        <end position="566"/>
    </location>
</feature>
<accession>A0A9N9MHU0</accession>
<sequence>MKPQSCTTKKSLLFLFRDEKIKHKIIRIFQIWKQRGVYSEEFIADLFGLLNIQPTGPRTDEPHEFQANHVINKVKTCANLEKITDTKLKALKEHNPKIIISEGLINSLKDRAHVDDVEKEVDNYVEHLESYINALKSEVKHRISLISTLRVAETHLEKDKHDVKIVAHAYKTYAARVKICKTKLEERLKTLPSPVPSPDINAPSPSPEEDLDLPEESAVSIDKTIDISNIQFSNPGYYVPPPTINTVNNTKSSSTFTNNFNNSANSSADTSTSFLSNGFNSFLGQNLSFDVGNISTTGLFPNLDETTNTQSSYTNNNISAPPPPPPPAVQSAIVDLTGDTENPPPAAYNPLLPPPMPPFSKNNESGFSFNSSLDNNTPGAYDPAYPAYSENYSTEASNSDQYTYNNQNSESYDPMVASGAWEELNQSWNKVKDSDTPESPPMFEKEGYADPVTYHDSSLSSSAMDNHQRNIPGLGDLEDSLSSLGGKDVDHRNLISLTCSPPVNGGSANQSTRSNLKLIPTQDTTWEKLDQDYRVPPPMKLPNKDQDYRVPFNVDPPPPPPPPPKSPARRKPPPPPPLPAPGTPGDPRLRYASPKKVDNSSVEIDMDLSDDLEAGLFKASEFTLEPPPPLPDLLDDVGANEFLDEISNQLNEFETLSPCLNENSNSQASDENTTWHPLMPPPTFGSLSPSLMGGFMPNSNRMGPLLPLPTINGPPPMPWANVPNIPNDENPYLNEDEEEPPSFAGGFVNRGGMNNNNFRGNDSGFRSRGRGRGGWNNRGGPWGARGSNTSPYQRRGKFRGKFNRGGF</sequence>
<dbReference type="OrthoDB" id="10069473at2759"/>
<keyword evidence="4" id="KW-1185">Reference proteome</keyword>
<feature type="compositionally biased region" description="Basic residues" evidence="1">
    <location>
        <begin position="794"/>
        <end position="807"/>
    </location>
</feature>
<dbReference type="EMBL" id="OU892287">
    <property type="protein sequence ID" value="CAG9762114.1"/>
    <property type="molecule type" value="Genomic_DNA"/>
</dbReference>
<reference evidence="3" key="1">
    <citation type="submission" date="2022-01" db="EMBL/GenBank/DDBJ databases">
        <authorList>
            <person name="King R."/>
        </authorList>
    </citation>
    <scope>NUCLEOTIDE SEQUENCE</scope>
</reference>
<feature type="compositionally biased region" description="Polar residues" evidence="1">
    <location>
        <begin position="499"/>
        <end position="515"/>
    </location>
</feature>
<organism evidence="3 4">
    <name type="scientific">Ceutorhynchus assimilis</name>
    <name type="common">cabbage seed weevil</name>
    <dbReference type="NCBI Taxonomy" id="467358"/>
    <lineage>
        <taxon>Eukaryota</taxon>
        <taxon>Metazoa</taxon>
        <taxon>Ecdysozoa</taxon>
        <taxon>Arthropoda</taxon>
        <taxon>Hexapoda</taxon>
        <taxon>Insecta</taxon>
        <taxon>Pterygota</taxon>
        <taxon>Neoptera</taxon>
        <taxon>Endopterygota</taxon>
        <taxon>Coleoptera</taxon>
        <taxon>Polyphaga</taxon>
        <taxon>Cucujiformia</taxon>
        <taxon>Curculionidae</taxon>
        <taxon>Ceutorhynchinae</taxon>
        <taxon>Ceutorhynchus</taxon>
    </lineage>
</organism>
<feature type="region of interest" description="Disordered" evidence="1">
    <location>
        <begin position="190"/>
        <end position="213"/>
    </location>
</feature>
<dbReference type="AlphaFoldDB" id="A0A9N9MHU0"/>
<dbReference type="InterPro" id="IPR051412">
    <property type="entry name" value="Formin_Homology_Diaphanous_sf"/>
</dbReference>
<gene>
    <name evidence="3" type="ORF">CEUTPL_LOCUS2798</name>
</gene>
<evidence type="ECO:0000256" key="1">
    <source>
        <dbReference type="SAM" id="MobiDB-lite"/>
    </source>
</evidence>
<feature type="compositionally biased region" description="Low complexity" evidence="1">
    <location>
        <begin position="746"/>
        <end position="766"/>
    </location>
</feature>
<name>A0A9N9MHU0_9CUCU</name>
<evidence type="ECO:0000313" key="4">
    <source>
        <dbReference type="Proteomes" id="UP001152799"/>
    </source>
</evidence>
<dbReference type="InterPro" id="IPR006569">
    <property type="entry name" value="CID_dom"/>
</dbReference>
<evidence type="ECO:0000313" key="3">
    <source>
        <dbReference type="EMBL" id="CAG9762114.1"/>
    </source>
</evidence>
<dbReference type="PROSITE" id="PS51391">
    <property type="entry name" value="CID"/>
    <property type="match status" value="1"/>
</dbReference>
<feature type="region of interest" description="Disordered" evidence="1">
    <location>
        <begin position="746"/>
        <end position="807"/>
    </location>
</feature>
<feature type="region of interest" description="Disordered" evidence="1">
    <location>
        <begin position="499"/>
        <end position="603"/>
    </location>
</feature>
<dbReference type="PANTHER" id="PTHR45691">
    <property type="entry name" value="PROTEIN DIAPHANOUS"/>
    <property type="match status" value="1"/>
</dbReference>
<dbReference type="GO" id="GO:0030041">
    <property type="term" value="P:actin filament polymerization"/>
    <property type="evidence" value="ECO:0007669"/>
    <property type="project" value="TreeGrafter"/>
</dbReference>
<dbReference type="InterPro" id="IPR032337">
    <property type="entry name" value="RPRD1A/B_C"/>
</dbReference>
<feature type="compositionally biased region" description="Pro residues" evidence="1">
    <location>
        <begin position="573"/>
        <end position="584"/>
    </location>
</feature>
<dbReference type="GO" id="GO:0005884">
    <property type="term" value="C:actin filament"/>
    <property type="evidence" value="ECO:0007669"/>
    <property type="project" value="TreeGrafter"/>
</dbReference>
<dbReference type="Gene3D" id="6.10.250.2560">
    <property type="match status" value="1"/>
</dbReference>
<dbReference type="SUPFAM" id="SSF101447">
    <property type="entry name" value="Formin homology 2 domain (FH2 domain)"/>
    <property type="match status" value="1"/>
</dbReference>
<dbReference type="Pfam" id="PF16566">
    <property type="entry name" value="CREPT"/>
    <property type="match status" value="1"/>
</dbReference>